<accession>A0A8H3VLH9</accession>
<feature type="transmembrane region" description="Helical" evidence="2">
    <location>
        <begin position="652"/>
        <end position="672"/>
    </location>
</feature>
<gene>
    <name evidence="3" type="ORF">EG327_008978</name>
</gene>
<keyword evidence="2" id="KW-0472">Membrane</keyword>
<feature type="transmembrane region" description="Helical" evidence="2">
    <location>
        <begin position="85"/>
        <end position="107"/>
    </location>
</feature>
<reference evidence="3 4" key="1">
    <citation type="submission" date="2019-07" db="EMBL/GenBank/DDBJ databases">
        <title>Venturia inaequalis Genome Resource.</title>
        <authorList>
            <person name="Lichtner F.J."/>
        </authorList>
    </citation>
    <scope>NUCLEOTIDE SEQUENCE [LARGE SCALE GENOMIC DNA]</scope>
    <source>
        <strain evidence="3 4">DMI_063113</strain>
    </source>
</reference>
<feature type="transmembrane region" description="Helical" evidence="2">
    <location>
        <begin position="192"/>
        <end position="210"/>
    </location>
</feature>
<dbReference type="Proteomes" id="UP000490939">
    <property type="component" value="Unassembled WGS sequence"/>
</dbReference>
<keyword evidence="2" id="KW-1133">Transmembrane helix</keyword>
<organism evidence="3 4">
    <name type="scientific">Venturia inaequalis</name>
    <name type="common">Apple scab fungus</name>
    <dbReference type="NCBI Taxonomy" id="5025"/>
    <lineage>
        <taxon>Eukaryota</taxon>
        <taxon>Fungi</taxon>
        <taxon>Dikarya</taxon>
        <taxon>Ascomycota</taxon>
        <taxon>Pezizomycotina</taxon>
        <taxon>Dothideomycetes</taxon>
        <taxon>Pleosporomycetidae</taxon>
        <taxon>Venturiales</taxon>
        <taxon>Venturiaceae</taxon>
        <taxon>Venturia</taxon>
    </lineage>
</organism>
<feature type="transmembrane region" description="Helical" evidence="2">
    <location>
        <begin position="127"/>
        <end position="148"/>
    </location>
</feature>
<keyword evidence="4" id="KW-1185">Reference proteome</keyword>
<evidence type="ECO:0000313" key="4">
    <source>
        <dbReference type="Proteomes" id="UP000490939"/>
    </source>
</evidence>
<keyword evidence="2" id="KW-0812">Transmembrane</keyword>
<proteinExistence type="predicted"/>
<feature type="region of interest" description="Disordered" evidence="1">
    <location>
        <begin position="57"/>
        <end position="76"/>
    </location>
</feature>
<dbReference type="EMBL" id="WNWR01000058">
    <property type="protein sequence ID" value="KAE9992462.1"/>
    <property type="molecule type" value="Genomic_DNA"/>
</dbReference>
<evidence type="ECO:0000256" key="1">
    <source>
        <dbReference type="SAM" id="MobiDB-lite"/>
    </source>
</evidence>
<protein>
    <submittedName>
        <fullName evidence="3">Uncharacterized protein</fullName>
    </submittedName>
</protein>
<evidence type="ECO:0000313" key="3">
    <source>
        <dbReference type="EMBL" id="KAE9992462.1"/>
    </source>
</evidence>
<feature type="compositionally biased region" description="Polar residues" evidence="1">
    <location>
        <begin position="1"/>
        <end position="29"/>
    </location>
</feature>
<feature type="region of interest" description="Disordered" evidence="1">
    <location>
        <begin position="1"/>
        <end position="30"/>
    </location>
</feature>
<dbReference type="AlphaFoldDB" id="A0A8H3VLH9"/>
<comment type="caution">
    <text evidence="3">The sequence shown here is derived from an EMBL/GenBank/DDBJ whole genome shotgun (WGS) entry which is preliminary data.</text>
</comment>
<evidence type="ECO:0000256" key="2">
    <source>
        <dbReference type="SAM" id="Phobius"/>
    </source>
</evidence>
<name>A0A8H3VLH9_VENIN</name>
<sequence length="780" mass="86377">MSSSIPNTIVSNTTSQPLSRRSDLDSMQPTGLRIEGLPSPFCASADADHNSLRLSHVQENDSESMQSINKDDYPHKMQNRSSSSYTKYLAVSILSTLLSLAYVVIAVWGPTWDTIRDPSISKNVTSIVAKIIEASFGSICVLFVGQLLTRRSTSEDTHHGVSLYQICMRDWIIDPASMFSDDKVLWLGMRSFLGWYVLVASVAALLYGTASQNLVQPVVRDTSGRRSTLDGLVTTSFGDEVFIERKYRSSLVPDPSVITDRSYMSVVYSARCSDSWNSYLSAWNGITNQKTIQSQRFVPWTIDRSTQGQINGSWVQDIDMIDVSKKFDGRIVNNVTLAIPHPGISKAASDKSNLIAQPNEFEGGVGRYQIRAQIPSPYLNIICTNAKRSDLEGLVHEDQIEGQLNNSDLLIPDKDPQFVIDFDWEKYTTVKSPLDNIFDWNNSNNKRPIFYRYPPANQTILNRTIGSLEYDSFGRNSVYLLSAPEDLSKDNSTQEYTLCSIQAGLLVNCFTELSVAGNSSVMTAHCDDSSNSMAYSRRDSSAKDTVRPAFVAVGSLAATSVGLNNGELGNPADNMNYLTKLILKNATLRSDRPSIAEGLAAFLLPSLVMAAQDSPFDTSTTSASSTESLQSFPIILTATLYASGGKKWYQHFYVIVLAVVFLMNSYMLYYLFLRHRKDLKMDICDSMNLFGLAVASDFNNFPDSKLILSPKKENSERLRSIEWKISCDPNKKMEIVQVSPACESGGSPNGTMRSSGFTPLLATKRWSGGKAGEEENIEMV</sequence>